<gene>
    <name evidence="1" type="ORF">LPLAT_LOCUS12368</name>
</gene>
<protein>
    <submittedName>
        <fullName evidence="1">Uncharacterized protein</fullName>
    </submittedName>
</protein>
<sequence>MLPAAHPASLNDVIRANDLGALSGFEVTKEKSCVIDAAVRMSVAKCVVFTISVEIERRTTAPRHAASPETAILRVTLSRLAIVGFLQCRSWEFSREEEDSTKD</sequence>
<organism evidence="1 2">
    <name type="scientific">Lasius platythorax</name>
    <dbReference type="NCBI Taxonomy" id="488582"/>
    <lineage>
        <taxon>Eukaryota</taxon>
        <taxon>Metazoa</taxon>
        <taxon>Ecdysozoa</taxon>
        <taxon>Arthropoda</taxon>
        <taxon>Hexapoda</taxon>
        <taxon>Insecta</taxon>
        <taxon>Pterygota</taxon>
        <taxon>Neoptera</taxon>
        <taxon>Endopterygota</taxon>
        <taxon>Hymenoptera</taxon>
        <taxon>Apocrita</taxon>
        <taxon>Aculeata</taxon>
        <taxon>Formicoidea</taxon>
        <taxon>Formicidae</taxon>
        <taxon>Formicinae</taxon>
        <taxon>Lasius</taxon>
        <taxon>Lasius</taxon>
    </lineage>
</organism>
<dbReference type="EMBL" id="OZ034830">
    <property type="protein sequence ID" value="CAL1687102.1"/>
    <property type="molecule type" value="Genomic_DNA"/>
</dbReference>
<evidence type="ECO:0000313" key="1">
    <source>
        <dbReference type="EMBL" id="CAL1687102.1"/>
    </source>
</evidence>
<keyword evidence="2" id="KW-1185">Reference proteome</keyword>
<accession>A0AAV2P332</accession>
<reference evidence="1" key="1">
    <citation type="submission" date="2024-04" db="EMBL/GenBank/DDBJ databases">
        <authorList>
            <consortium name="Molecular Ecology Group"/>
        </authorList>
    </citation>
    <scope>NUCLEOTIDE SEQUENCE</scope>
</reference>
<proteinExistence type="predicted"/>
<name>A0AAV2P332_9HYME</name>
<evidence type="ECO:0000313" key="2">
    <source>
        <dbReference type="Proteomes" id="UP001497644"/>
    </source>
</evidence>
<dbReference type="Proteomes" id="UP001497644">
    <property type="component" value="Chromosome 7"/>
</dbReference>
<dbReference type="AlphaFoldDB" id="A0AAV2P332"/>